<dbReference type="AlphaFoldDB" id="A0A0V0QA51"/>
<protein>
    <recommendedName>
        <fullName evidence="8">Membrane-associated, eicosanoid/glutathione metabolism (MAPEG) protein</fullName>
    </recommendedName>
</protein>
<dbReference type="SUPFAM" id="SSF161084">
    <property type="entry name" value="MAPEG domain-like"/>
    <property type="match status" value="1"/>
</dbReference>
<accession>A0A0V0QA51</accession>
<keyword evidence="7" id="KW-1185">Reference proteome</keyword>
<sequence length="198" mass="22054">MTIEHTFNVNANYHQQATVSNTDTCVFSLPQEYGFVLIGAACVAFLIILQGFVVIGSRRSKFFSKDFMKQFEAEHKRHFTSDITKSDGYPDMGNGLYGQKLPYDQWREFNQAQRVHYNFLEHIASVLVFILITGISYPWPAVGLSAATVIGRICYGFYIGDKGANNPLRITGALLGDIVLLAGFIMSVMSGLKMSCTI</sequence>
<feature type="transmembrane region" description="Helical" evidence="5">
    <location>
        <begin position="172"/>
        <end position="192"/>
    </location>
</feature>
<dbReference type="Gene3D" id="1.20.120.550">
    <property type="entry name" value="Membrane associated eicosanoid/glutathione metabolism-like domain"/>
    <property type="match status" value="1"/>
</dbReference>
<comment type="caution">
    <text evidence="6">The sequence shown here is derived from an EMBL/GenBank/DDBJ whole genome shotgun (WGS) entry which is preliminary data.</text>
</comment>
<feature type="transmembrane region" description="Helical" evidence="5">
    <location>
        <begin position="115"/>
        <end position="135"/>
    </location>
</feature>
<keyword evidence="3 5" id="KW-1133">Transmembrane helix</keyword>
<evidence type="ECO:0000313" key="7">
    <source>
        <dbReference type="Proteomes" id="UP000054937"/>
    </source>
</evidence>
<evidence type="ECO:0000313" key="6">
    <source>
        <dbReference type="EMBL" id="KRW99077.1"/>
    </source>
</evidence>
<organism evidence="6 7">
    <name type="scientific">Pseudocohnilembus persalinus</name>
    <name type="common">Ciliate</name>
    <dbReference type="NCBI Taxonomy" id="266149"/>
    <lineage>
        <taxon>Eukaryota</taxon>
        <taxon>Sar</taxon>
        <taxon>Alveolata</taxon>
        <taxon>Ciliophora</taxon>
        <taxon>Intramacronucleata</taxon>
        <taxon>Oligohymenophorea</taxon>
        <taxon>Scuticociliatia</taxon>
        <taxon>Philasterida</taxon>
        <taxon>Pseudocohnilembidae</taxon>
        <taxon>Pseudocohnilembus</taxon>
    </lineage>
</organism>
<dbReference type="OMA" id="AQRVHYN"/>
<dbReference type="InterPro" id="IPR001129">
    <property type="entry name" value="Membr-assoc_MAPEG"/>
</dbReference>
<dbReference type="Pfam" id="PF01124">
    <property type="entry name" value="MAPEG"/>
    <property type="match status" value="1"/>
</dbReference>
<comment type="subcellular location">
    <subcellularLocation>
        <location evidence="1">Membrane</location>
    </subcellularLocation>
</comment>
<evidence type="ECO:0000256" key="3">
    <source>
        <dbReference type="ARBA" id="ARBA00022989"/>
    </source>
</evidence>
<evidence type="ECO:0000256" key="1">
    <source>
        <dbReference type="ARBA" id="ARBA00004370"/>
    </source>
</evidence>
<evidence type="ECO:0000256" key="4">
    <source>
        <dbReference type="ARBA" id="ARBA00023136"/>
    </source>
</evidence>
<dbReference type="InterPro" id="IPR023352">
    <property type="entry name" value="MAPEG-like_dom_sf"/>
</dbReference>
<keyword evidence="4 5" id="KW-0472">Membrane</keyword>
<dbReference type="GO" id="GO:0016020">
    <property type="term" value="C:membrane"/>
    <property type="evidence" value="ECO:0007669"/>
    <property type="project" value="UniProtKB-SubCell"/>
</dbReference>
<keyword evidence="2 5" id="KW-0812">Transmembrane</keyword>
<dbReference type="InParanoid" id="A0A0V0QA51"/>
<dbReference type="OrthoDB" id="312603at2759"/>
<evidence type="ECO:0000256" key="5">
    <source>
        <dbReference type="SAM" id="Phobius"/>
    </source>
</evidence>
<gene>
    <name evidence="6" type="ORF">PPERSA_11678</name>
</gene>
<dbReference type="EMBL" id="LDAU01000223">
    <property type="protein sequence ID" value="KRW99077.1"/>
    <property type="molecule type" value="Genomic_DNA"/>
</dbReference>
<dbReference type="Proteomes" id="UP000054937">
    <property type="component" value="Unassembled WGS sequence"/>
</dbReference>
<evidence type="ECO:0000256" key="2">
    <source>
        <dbReference type="ARBA" id="ARBA00022692"/>
    </source>
</evidence>
<feature type="transmembrane region" description="Helical" evidence="5">
    <location>
        <begin position="33"/>
        <end position="55"/>
    </location>
</feature>
<proteinExistence type="predicted"/>
<reference evidence="6 7" key="1">
    <citation type="journal article" date="2015" name="Sci. Rep.">
        <title>Genome of the facultative scuticociliatosis pathogen Pseudocohnilembus persalinus provides insight into its virulence through horizontal gene transfer.</title>
        <authorList>
            <person name="Xiong J."/>
            <person name="Wang G."/>
            <person name="Cheng J."/>
            <person name="Tian M."/>
            <person name="Pan X."/>
            <person name="Warren A."/>
            <person name="Jiang C."/>
            <person name="Yuan D."/>
            <person name="Miao W."/>
        </authorList>
    </citation>
    <scope>NUCLEOTIDE SEQUENCE [LARGE SCALE GENOMIC DNA]</scope>
    <source>
        <strain evidence="6">36N120E</strain>
    </source>
</reference>
<name>A0A0V0QA51_PSEPJ</name>
<evidence type="ECO:0008006" key="8">
    <source>
        <dbReference type="Google" id="ProtNLM"/>
    </source>
</evidence>